<dbReference type="Pfam" id="PF12627">
    <property type="entry name" value="PolyA_pol_RNAbd"/>
    <property type="match status" value="1"/>
</dbReference>
<dbReference type="EMBL" id="CAKMRJ010005567">
    <property type="protein sequence ID" value="CAH1447660.1"/>
    <property type="molecule type" value="Genomic_DNA"/>
</dbReference>
<keyword evidence="4" id="KW-1185">Reference proteome</keyword>
<gene>
    <name evidence="3" type="ORF">LVIROSA_LOCUS33257</name>
</gene>
<dbReference type="Gene3D" id="1.10.3090.10">
    <property type="entry name" value="cca-adding enzyme, domain 2"/>
    <property type="match status" value="1"/>
</dbReference>
<protein>
    <recommendedName>
        <fullName evidence="2">tRNA nucleotidyltransferase/poly(A) polymerase RNA and SrmB- binding domain-containing protein</fullName>
    </recommendedName>
</protein>
<keyword evidence="1" id="KW-0694">RNA-binding</keyword>
<dbReference type="PANTHER" id="PTHR13734">
    <property type="entry name" value="TRNA-NUCLEOTIDYLTRANSFERASE"/>
    <property type="match status" value="1"/>
</dbReference>
<reference evidence="3 4" key="1">
    <citation type="submission" date="2022-01" db="EMBL/GenBank/DDBJ databases">
        <authorList>
            <person name="Xiong W."/>
            <person name="Schranz E."/>
        </authorList>
    </citation>
    <scope>NUCLEOTIDE SEQUENCE [LARGE SCALE GENOMIC DNA]</scope>
</reference>
<dbReference type="SUPFAM" id="SSF81891">
    <property type="entry name" value="Poly A polymerase C-terminal region-like"/>
    <property type="match status" value="1"/>
</dbReference>
<accession>A0AAU9PDK8</accession>
<evidence type="ECO:0000313" key="4">
    <source>
        <dbReference type="Proteomes" id="UP001157418"/>
    </source>
</evidence>
<dbReference type="GO" id="GO:0052927">
    <property type="term" value="F:CC tRNA cytidylyltransferase activity"/>
    <property type="evidence" value="ECO:0007669"/>
    <property type="project" value="TreeGrafter"/>
</dbReference>
<name>A0AAU9PDK8_9ASTR</name>
<comment type="caution">
    <text evidence="3">The sequence shown here is derived from an EMBL/GenBank/DDBJ whole genome shotgun (WGS) entry which is preliminary data.</text>
</comment>
<proteinExistence type="predicted"/>
<evidence type="ECO:0000256" key="1">
    <source>
        <dbReference type="ARBA" id="ARBA00022884"/>
    </source>
</evidence>
<sequence length="296" mass="33903">MDPLRVLRAIRFSTRLEFEMGEEVKVAAGDNDVKSAIVGKVSRERIWHEIHLMLSGNQPAKALGYLSDFGLFWVVFTPPSNCKPLILKEDNKDKIYKQKRVYLYASLLLPLWKTVYIDNKKKTAPVVTYIINTSDGDEVMRLYDAVDKFLCLIPLILFGEDMEIPWETDIIEVSVASKTRILLGLLLREIKGLWRAALMMSTFLFKNTAVEGLLGGERREVFMKVEQEILRLGLEKVWEMKALVNGKDIMRHLGVEKGGPAVGKWQRRLLQLQLANPSCGSVKECLDWMTEQMKLE</sequence>
<organism evidence="3 4">
    <name type="scientific">Lactuca virosa</name>
    <dbReference type="NCBI Taxonomy" id="75947"/>
    <lineage>
        <taxon>Eukaryota</taxon>
        <taxon>Viridiplantae</taxon>
        <taxon>Streptophyta</taxon>
        <taxon>Embryophyta</taxon>
        <taxon>Tracheophyta</taxon>
        <taxon>Spermatophyta</taxon>
        <taxon>Magnoliopsida</taxon>
        <taxon>eudicotyledons</taxon>
        <taxon>Gunneridae</taxon>
        <taxon>Pentapetalae</taxon>
        <taxon>asterids</taxon>
        <taxon>campanulids</taxon>
        <taxon>Asterales</taxon>
        <taxon>Asteraceae</taxon>
        <taxon>Cichorioideae</taxon>
        <taxon>Cichorieae</taxon>
        <taxon>Lactucinae</taxon>
        <taxon>Lactuca</taxon>
    </lineage>
</organism>
<dbReference type="GO" id="GO:0052929">
    <property type="term" value="F:ATP:3'-cytidine-cytidine-tRNA adenylyltransferase activity"/>
    <property type="evidence" value="ECO:0007669"/>
    <property type="project" value="TreeGrafter"/>
</dbReference>
<evidence type="ECO:0000313" key="3">
    <source>
        <dbReference type="EMBL" id="CAH1447660.1"/>
    </source>
</evidence>
<dbReference type="GO" id="GO:0003723">
    <property type="term" value="F:RNA binding"/>
    <property type="evidence" value="ECO:0007669"/>
    <property type="project" value="UniProtKB-KW"/>
</dbReference>
<dbReference type="Proteomes" id="UP001157418">
    <property type="component" value="Unassembled WGS sequence"/>
</dbReference>
<evidence type="ECO:0000259" key="2">
    <source>
        <dbReference type="Pfam" id="PF12627"/>
    </source>
</evidence>
<feature type="domain" description="tRNA nucleotidyltransferase/poly(A) polymerase RNA and SrmB- binding" evidence="2">
    <location>
        <begin position="39"/>
        <end position="76"/>
    </location>
</feature>
<dbReference type="PANTHER" id="PTHR13734:SF5">
    <property type="entry name" value="CCA TRNA NUCLEOTIDYLTRANSFERASE, MITOCHONDRIAL"/>
    <property type="match status" value="1"/>
</dbReference>
<dbReference type="GO" id="GO:0001680">
    <property type="term" value="P:tRNA 3'-terminal CCA addition"/>
    <property type="evidence" value="ECO:0007669"/>
    <property type="project" value="TreeGrafter"/>
</dbReference>
<dbReference type="InterPro" id="IPR032828">
    <property type="entry name" value="PolyA_RNA-bd"/>
</dbReference>
<dbReference type="AlphaFoldDB" id="A0AAU9PDK8"/>